<name>A0A645DSW5_9ZZZZ</name>
<sequence length="57" mass="6526">MLPAQNSLIEVLLWIFSTAHHLLCRLIVFLHSHCQGNEIRPDLVEVIRVGKQGMFNS</sequence>
<reference evidence="1" key="1">
    <citation type="submission" date="2019-08" db="EMBL/GenBank/DDBJ databases">
        <authorList>
            <person name="Kucharzyk K."/>
            <person name="Murdoch R.W."/>
            <person name="Higgins S."/>
            <person name="Loffler F."/>
        </authorList>
    </citation>
    <scope>NUCLEOTIDE SEQUENCE</scope>
</reference>
<organism evidence="1">
    <name type="scientific">bioreactor metagenome</name>
    <dbReference type="NCBI Taxonomy" id="1076179"/>
    <lineage>
        <taxon>unclassified sequences</taxon>
        <taxon>metagenomes</taxon>
        <taxon>ecological metagenomes</taxon>
    </lineage>
</organism>
<proteinExistence type="predicted"/>
<protein>
    <submittedName>
        <fullName evidence="1">Uncharacterized protein</fullName>
    </submittedName>
</protein>
<accession>A0A645DSW5</accession>
<gene>
    <name evidence="1" type="ORF">SDC9_139500</name>
</gene>
<dbReference type="EMBL" id="VSSQ01039313">
    <property type="protein sequence ID" value="MPM92365.1"/>
    <property type="molecule type" value="Genomic_DNA"/>
</dbReference>
<evidence type="ECO:0000313" key="1">
    <source>
        <dbReference type="EMBL" id="MPM92365.1"/>
    </source>
</evidence>
<dbReference type="AlphaFoldDB" id="A0A645DSW5"/>
<comment type="caution">
    <text evidence="1">The sequence shown here is derived from an EMBL/GenBank/DDBJ whole genome shotgun (WGS) entry which is preliminary data.</text>
</comment>